<dbReference type="Gene3D" id="3.40.50.720">
    <property type="entry name" value="NAD(P)-binding Rossmann-like Domain"/>
    <property type="match status" value="1"/>
</dbReference>
<protein>
    <submittedName>
        <fullName evidence="3">Enoyl reductase LovC</fullName>
    </submittedName>
</protein>
<dbReference type="Gene3D" id="1.10.10.10">
    <property type="entry name" value="Winged helix-like DNA-binding domain superfamily/Winged helix DNA-binding domain"/>
    <property type="match status" value="1"/>
</dbReference>
<evidence type="ECO:0000259" key="2">
    <source>
        <dbReference type="Pfam" id="PF00891"/>
    </source>
</evidence>
<dbReference type="OrthoDB" id="1535081at2759"/>
<dbReference type="InterPro" id="IPR001077">
    <property type="entry name" value="COMT_C"/>
</dbReference>
<reference evidence="3" key="1">
    <citation type="submission" date="2014-12" db="EMBL/GenBank/DDBJ databases">
        <title>Genome Sequence of Valsa Canker Pathogens Uncovers a Specific Adaption of Colonization on Woody Bark.</title>
        <authorList>
            <person name="Yin Z."/>
            <person name="Liu H."/>
            <person name="Gao X."/>
            <person name="Li Z."/>
            <person name="Song N."/>
            <person name="Ke X."/>
            <person name="Dai Q."/>
            <person name="Wu Y."/>
            <person name="Sun Y."/>
            <person name="Xu J.-R."/>
            <person name="Kang Z.K."/>
            <person name="Wang L."/>
            <person name="Huang L."/>
        </authorList>
    </citation>
    <scope>NUCLEOTIDE SEQUENCE [LARGE SCALE GENOMIC DNA]</scope>
    <source>
        <strain evidence="3">03-8</strain>
    </source>
</reference>
<dbReference type="PANTHER" id="PTHR43712:SF2">
    <property type="entry name" value="O-METHYLTRANSFERASE CICE"/>
    <property type="match status" value="1"/>
</dbReference>
<evidence type="ECO:0000313" key="4">
    <source>
        <dbReference type="Proteomes" id="UP000078559"/>
    </source>
</evidence>
<feature type="region of interest" description="Disordered" evidence="1">
    <location>
        <begin position="319"/>
        <end position="350"/>
    </location>
</feature>
<keyword evidence="4" id="KW-1185">Reference proteome</keyword>
<dbReference type="Pfam" id="PF00891">
    <property type="entry name" value="Methyltransf_2"/>
    <property type="match status" value="1"/>
</dbReference>
<evidence type="ECO:0000313" key="3">
    <source>
        <dbReference type="EMBL" id="KUI71840.1"/>
    </source>
</evidence>
<dbReference type="Proteomes" id="UP000078559">
    <property type="component" value="Chromosome 8"/>
</dbReference>
<sequence length="434" mass="47551">MVVFKTFVDYKVFDNITEEDDISLSELAGKVGGEQELLERFSAFLVAANILASPTPGHIAHTDKSRPYRSGEVPGGFIVHVFVMLFRPVAQLLAFFKQHSQASPSNASVTPMGLAMGHPDKDAQGGLDEARPIIVSIGGSSGRALLDIIIFDDFVPAERYAIFELPHAIEDTKKNLGEGLSSAQLVDGSMFEDFPHPVRGPLVYHFRRVLNEFPDEDVLRALRRDREAAAFDTRLLIIEELLAADIVKFSVAQDITLFCVGSKQRNAAMHSKVAGRAGFRLNSEYDDKGMDEQLGWGGTMARNLVVTGLTQEAVLRAGTLPPGPKLEPLNSRMPPPNTEGPKIPMEDPNGTKKTVLPTCAADIRAHTRNSLRLVLDCIMTTDTMRLCYAAMGRAGGRYVALEPYSEAVAATRAVVRPDWILDPERTWDGLHLTA</sequence>
<dbReference type="GO" id="GO:0008171">
    <property type="term" value="F:O-methyltransferase activity"/>
    <property type="evidence" value="ECO:0007669"/>
    <property type="project" value="InterPro"/>
</dbReference>
<evidence type="ECO:0000256" key="1">
    <source>
        <dbReference type="SAM" id="MobiDB-lite"/>
    </source>
</evidence>
<accession>A0A194W6Y8</accession>
<organism evidence="3 4">
    <name type="scientific">Cytospora mali</name>
    <name type="common">Apple Valsa canker fungus</name>
    <name type="synonym">Valsa mali</name>
    <dbReference type="NCBI Taxonomy" id="578113"/>
    <lineage>
        <taxon>Eukaryota</taxon>
        <taxon>Fungi</taxon>
        <taxon>Dikarya</taxon>
        <taxon>Ascomycota</taxon>
        <taxon>Pezizomycotina</taxon>
        <taxon>Sordariomycetes</taxon>
        <taxon>Sordariomycetidae</taxon>
        <taxon>Diaporthales</taxon>
        <taxon>Cytosporaceae</taxon>
        <taxon>Cytospora</taxon>
    </lineage>
</organism>
<dbReference type="InterPro" id="IPR036388">
    <property type="entry name" value="WH-like_DNA-bd_sf"/>
</dbReference>
<dbReference type="SMR" id="A0A194W6Y8"/>
<dbReference type="PANTHER" id="PTHR43712">
    <property type="entry name" value="PUTATIVE (AFU_ORTHOLOGUE AFUA_4G14580)-RELATED"/>
    <property type="match status" value="1"/>
</dbReference>
<dbReference type="SUPFAM" id="SSF53335">
    <property type="entry name" value="S-adenosyl-L-methionine-dependent methyltransferases"/>
    <property type="match status" value="1"/>
</dbReference>
<name>A0A194W6Y8_CYTMA</name>
<proteinExistence type="predicted"/>
<dbReference type="InterPro" id="IPR029063">
    <property type="entry name" value="SAM-dependent_MTases_sf"/>
</dbReference>
<feature type="domain" description="O-methyltransferase C-terminal" evidence="2">
    <location>
        <begin position="133"/>
        <end position="280"/>
    </location>
</feature>
<dbReference type="EMBL" id="CM003105">
    <property type="protein sequence ID" value="KUI71840.1"/>
    <property type="molecule type" value="Genomic_DNA"/>
</dbReference>
<dbReference type="AlphaFoldDB" id="A0A194W6Y8"/>
<dbReference type="Gene3D" id="3.40.50.150">
    <property type="entry name" value="Vaccinia Virus protein VP39"/>
    <property type="match status" value="1"/>
</dbReference>
<gene>
    <name evidence="3" type="ORF">VM1G_08090</name>
</gene>